<comment type="caution">
    <text evidence="1">The sequence shown here is derived from an EMBL/GenBank/DDBJ whole genome shotgun (WGS) entry which is preliminary data.</text>
</comment>
<sequence>MRRMRINNLFIVTAALFVIIMLYLVTPPKVLFERSSLPISPLEELIPLMPTSIPEKVHVHVKNEGREDKKNGGKEDKKKEGKEDKKDGGKDHDHKKDVQIKKVVDPVKFKKEKEPLAKIQEEIAKSDKEFNPDLDEINKKIWNSIKNEIRHSKERIDCKRIIKGEEDYIKLEAKSRLTYKDPENLLMDCKSIKERNYFLEKPLSTEEGKYPLAYARIVYESYRFLEAEFATNYQPQNWYCFAVDSQLEDEHFFQRIKSLAKCFPNVIVPTKRFPVDSDGRFPIYAIY</sequence>
<dbReference type="EMBL" id="CAVMJV010000009">
    <property type="protein sequence ID" value="CAK5038530.1"/>
    <property type="molecule type" value="Genomic_DNA"/>
</dbReference>
<accession>A0ACB0Y9S3</accession>
<name>A0ACB0Y9S3_MELEN</name>
<reference evidence="1" key="1">
    <citation type="submission" date="2023-11" db="EMBL/GenBank/DDBJ databases">
        <authorList>
            <person name="Poullet M."/>
        </authorList>
    </citation>
    <scope>NUCLEOTIDE SEQUENCE</scope>
    <source>
        <strain evidence="1">E1834</strain>
    </source>
</reference>
<evidence type="ECO:0000313" key="1">
    <source>
        <dbReference type="EMBL" id="CAK5038530.1"/>
    </source>
</evidence>
<proteinExistence type="predicted"/>
<keyword evidence="2" id="KW-1185">Reference proteome</keyword>
<evidence type="ECO:0000313" key="2">
    <source>
        <dbReference type="Proteomes" id="UP001497535"/>
    </source>
</evidence>
<gene>
    <name evidence="1" type="ORF">MENTE1834_LOCUS9646</name>
</gene>
<dbReference type="Proteomes" id="UP001497535">
    <property type="component" value="Unassembled WGS sequence"/>
</dbReference>
<organism evidence="1 2">
    <name type="scientific">Meloidogyne enterolobii</name>
    <name type="common">Root-knot nematode worm</name>
    <name type="synonym">Meloidogyne mayaguensis</name>
    <dbReference type="NCBI Taxonomy" id="390850"/>
    <lineage>
        <taxon>Eukaryota</taxon>
        <taxon>Metazoa</taxon>
        <taxon>Ecdysozoa</taxon>
        <taxon>Nematoda</taxon>
        <taxon>Chromadorea</taxon>
        <taxon>Rhabditida</taxon>
        <taxon>Tylenchina</taxon>
        <taxon>Tylenchomorpha</taxon>
        <taxon>Tylenchoidea</taxon>
        <taxon>Meloidogynidae</taxon>
        <taxon>Meloidogyninae</taxon>
        <taxon>Meloidogyne</taxon>
    </lineage>
</organism>
<protein>
    <submittedName>
        <fullName evidence="1">Uncharacterized protein</fullName>
    </submittedName>
</protein>